<gene>
    <name evidence="1" type="ORF">Edafosvirus29_10</name>
</gene>
<accession>A0A3G4ZV16</accession>
<proteinExistence type="predicted"/>
<organism evidence="1">
    <name type="scientific">Edafosvirus sp</name>
    <dbReference type="NCBI Taxonomy" id="2487765"/>
    <lineage>
        <taxon>Viruses</taxon>
        <taxon>Varidnaviria</taxon>
        <taxon>Bamfordvirae</taxon>
        <taxon>Nucleocytoviricota</taxon>
        <taxon>Megaviricetes</taxon>
        <taxon>Imitervirales</taxon>
        <taxon>Mimiviridae</taxon>
        <taxon>Klosneuvirinae</taxon>
    </lineage>
</organism>
<reference evidence="1" key="1">
    <citation type="submission" date="2018-10" db="EMBL/GenBank/DDBJ databases">
        <title>Hidden diversity of soil giant viruses.</title>
        <authorList>
            <person name="Schulz F."/>
            <person name="Alteio L."/>
            <person name="Goudeau D."/>
            <person name="Ryan E.M."/>
            <person name="Malmstrom R.R."/>
            <person name="Blanchard J."/>
            <person name="Woyke T."/>
        </authorList>
    </citation>
    <scope>NUCLEOTIDE SEQUENCE</scope>
    <source>
        <strain evidence="1">EDV1</strain>
    </source>
</reference>
<sequence>MKIICLYSDWRKIELDTINSSNYEKYIMIKWLIV</sequence>
<protein>
    <submittedName>
        <fullName evidence="1">Uncharacterized protein</fullName>
    </submittedName>
</protein>
<evidence type="ECO:0000313" key="1">
    <source>
        <dbReference type="EMBL" id="AYV78746.1"/>
    </source>
</evidence>
<name>A0A3G4ZV16_9VIRU</name>
<dbReference type="EMBL" id="MK072094">
    <property type="protein sequence ID" value="AYV78746.1"/>
    <property type="molecule type" value="Genomic_DNA"/>
</dbReference>